<keyword evidence="1" id="KW-0813">Transport</keyword>
<dbReference type="PROSITE" id="PS51318">
    <property type="entry name" value="TAT"/>
    <property type="match status" value="1"/>
</dbReference>
<dbReference type="InterPro" id="IPR006311">
    <property type="entry name" value="TAT_signal"/>
</dbReference>
<dbReference type="AlphaFoldDB" id="A0ABD5QCC5"/>
<dbReference type="InterPro" id="IPR052721">
    <property type="entry name" value="ET_Amicyanin"/>
</dbReference>
<dbReference type="GO" id="GO:0046872">
    <property type="term" value="F:metal ion binding"/>
    <property type="evidence" value="ECO:0007669"/>
    <property type="project" value="UniProtKB-KW"/>
</dbReference>
<dbReference type="PROSITE" id="PS51257">
    <property type="entry name" value="PROKAR_LIPOPROTEIN"/>
    <property type="match status" value="1"/>
</dbReference>
<dbReference type="InterPro" id="IPR008972">
    <property type="entry name" value="Cupredoxin"/>
</dbReference>
<dbReference type="SUPFAM" id="SSF49503">
    <property type="entry name" value="Cupredoxins"/>
    <property type="match status" value="1"/>
</dbReference>
<dbReference type="Proteomes" id="UP001595925">
    <property type="component" value="Unassembled WGS sequence"/>
</dbReference>
<comment type="caution">
    <text evidence="7">The sequence shown here is derived from an EMBL/GenBank/DDBJ whole genome shotgun (WGS) entry which is preliminary data.</text>
</comment>
<evidence type="ECO:0000313" key="8">
    <source>
        <dbReference type="Proteomes" id="UP001595925"/>
    </source>
</evidence>
<accession>A0ABD5QCC5</accession>
<evidence type="ECO:0000256" key="5">
    <source>
        <dbReference type="SAM" id="MobiDB-lite"/>
    </source>
</evidence>
<dbReference type="Pfam" id="PF00127">
    <property type="entry name" value="Copper-bind"/>
    <property type="match status" value="1"/>
</dbReference>
<feature type="region of interest" description="Disordered" evidence="5">
    <location>
        <begin position="37"/>
        <end position="66"/>
    </location>
</feature>
<dbReference type="PROSITE" id="PS00196">
    <property type="entry name" value="COPPER_BLUE"/>
    <property type="match status" value="1"/>
</dbReference>
<gene>
    <name evidence="7" type="ORF">ACFPFO_06195</name>
</gene>
<evidence type="ECO:0000256" key="4">
    <source>
        <dbReference type="ARBA" id="ARBA00023008"/>
    </source>
</evidence>
<dbReference type="Gene3D" id="2.60.40.420">
    <property type="entry name" value="Cupredoxins - blue copper proteins"/>
    <property type="match status" value="1"/>
</dbReference>
<keyword evidence="8" id="KW-1185">Reference proteome</keyword>
<protein>
    <submittedName>
        <fullName evidence="7">Plastocyanin/azurin family copper-binding protein</fullName>
    </submittedName>
</protein>
<keyword evidence="4" id="KW-0186">Copper</keyword>
<feature type="domain" description="Blue (type 1) copper" evidence="6">
    <location>
        <begin position="73"/>
        <end position="166"/>
    </location>
</feature>
<reference evidence="7 8" key="1">
    <citation type="journal article" date="2019" name="Int. J. Syst. Evol. Microbiol.">
        <title>The Global Catalogue of Microorganisms (GCM) 10K type strain sequencing project: providing services to taxonomists for standard genome sequencing and annotation.</title>
        <authorList>
            <consortium name="The Broad Institute Genomics Platform"/>
            <consortium name="The Broad Institute Genome Sequencing Center for Infectious Disease"/>
            <person name="Wu L."/>
            <person name="Ma J."/>
        </authorList>
    </citation>
    <scope>NUCLEOTIDE SEQUENCE [LARGE SCALE GENOMIC DNA]</scope>
    <source>
        <strain evidence="7 8">CGMCC 1.15824</strain>
    </source>
</reference>
<organism evidence="7 8">
    <name type="scientific">Saliphagus infecundisoli</name>
    <dbReference type="NCBI Taxonomy" id="1849069"/>
    <lineage>
        <taxon>Archaea</taxon>
        <taxon>Methanobacteriati</taxon>
        <taxon>Methanobacteriota</taxon>
        <taxon>Stenosarchaea group</taxon>
        <taxon>Halobacteria</taxon>
        <taxon>Halobacteriales</taxon>
        <taxon>Natrialbaceae</taxon>
        <taxon>Saliphagus</taxon>
    </lineage>
</organism>
<evidence type="ECO:0000259" key="6">
    <source>
        <dbReference type="Pfam" id="PF00127"/>
    </source>
</evidence>
<keyword evidence="2" id="KW-0479">Metal-binding</keyword>
<name>A0ABD5QCC5_9EURY</name>
<keyword evidence="3" id="KW-0249">Electron transport</keyword>
<dbReference type="InterPro" id="IPR000923">
    <property type="entry name" value="BlueCu_1"/>
</dbReference>
<evidence type="ECO:0000313" key="7">
    <source>
        <dbReference type="EMBL" id="MFC4987358.1"/>
    </source>
</evidence>
<evidence type="ECO:0000256" key="1">
    <source>
        <dbReference type="ARBA" id="ARBA00022448"/>
    </source>
</evidence>
<feature type="compositionally biased region" description="Basic and acidic residues" evidence="5">
    <location>
        <begin position="52"/>
        <end position="63"/>
    </location>
</feature>
<dbReference type="InterPro" id="IPR028871">
    <property type="entry name" value="BlueCu_1_BS"/>
</dbReference>
<proteinExistence type="predicted"/>
<sequence length="207" mass="23182">MYTLDKQRRRTSVSRRYFLTAGSAALVAGSAGCLESVADRPDVESQDDSADDDHTHTHDEDVKGPVSHADVAMLTDEDGHHFDPHIVWVETGGTVTWTNENGSHTTTAYDPEFDQPLRIPETADPWDSGMISEDGVTFKWEFEVDGVYDYYCIPHDYRAMIGTVIVGDPDPHNQPGLAEPQDELPEEARDLFERLNEQANEALDHDH</sequence>
<dbReference type="RefSeq" id="WP_224830101.1">
    <property type="nucleotide sequence ID" value="NZ_JAIWHV010000038.1"/>
</dbReference>
<dbReference type="PANTHER" id="PTHR36507:SF1">
    <property type="entry name" value="BLL1555 PROTEIN"/>
    <property type="match status" value="1"/>
</dbReference>
<evidence type="ECO:0000256" key="2">
    <source>
        <dbReference type="ARBA" id="ARBA00022723"/>
    </source>
</evidence>
<dbReference type="EMBL" id="JBHSJG010000023">
    <property type="protein sequence ID" value="MFC4987358.1"/>
    <property type="molecule type" value="Genomic_DNA"/>
</dbReference>
<evidence type="ECO:0000256" key="3">
    <source>
        <dbReference type="ARBA" id="ARBA00022982"/>
    </source>
</evidence>
<dbReference type="PANTHER" id="PTHR36507">
    <property type="entry name" value="BLL1555 PROTEIN"/>
    <property type="match status" value="1"/>
</dbReference>